<dbReference type="HOGENOM" id="CLU_1098266_0_0_1"/>
<dbReference type="GO" id="GO:0008270">
    <property type="term" value="F:zinc ion binding"/>
    <property type="evidence" value="ECO:0007669"/>
    <property type="project" value="InterPro"/>
</dbReference>
<organism evidence="7 8">
    <name type="scientific">Amanita muscaria (strain Koide BX008)</name>
    <dbReference type="NCBI Taxonomy" id="946122"/>
    <lineage>
        <taxon>Eukaryota</taxon>
        <taxon>Fungi</taxon>
        <taxon>Dikarya</taxon>
        <taxon>Basidiomycota</taxon>
        <taxon>Agaricomycotina</taxon>
        <taxon>Agaricomycetes</taxon>
        <taxon>Agaricomycetidae</taxon>
        <taxon>Agaricales</taxon>
        <taxon>Pluteineae</taxon>
        <taxon>Amanitaceae</taxon>
        <taxon>Amanita</taxon>
    </lineage>
</organism>
<evidence type="ECO:0000259" key="6">
    <source>
        <dbReference type="PROSITE" id="PS50048"/>
    </source>
</evidence>
<dbReference type="PANTHER" id="PTHR31069">
    <property type="entry name" value="OLEATE-ACTIVATED TRANSCRIPTION FACTOR 1-RELATED"/>
    <property type="match status" value="1"/>
</dbReference>
<dbReference type="CDD" id="cd00067">
    <property type="entry name" value="GAL4"/>
    <property type="match status" value="1"/>
</dbReference>
<dbReference type="InterPro" id="IPR036864">
    <property type="entry name" value="Zn2-C6_fun-type_DNA-bd_sf"/>
</dbReference>
<evidence type="ECO:0000256" key="4">
    <source>
        <dbReference type="ARBA" id="ARBA00023242"/>
    </source>
</evidence>
<keyword evidence="4" id="KW-0539">Nucleus</keyword>
<dbReference type="InterPro" id="IPR050675">
    <property type="entry name" value="OAF3"/>
</dbReference>
<name>A0A0C2SYJ4_AMAMK</name>
<accession>A0A0C2SYJ4</accession>
<dbReference type="OrthoDB" id="3068651at2759"/>
<dbReference type="GO" id="GO:0000981">
    <property type="term" value="F:DNA-binding transcription factor activity, RNA polymerase II-specific"/>
    <property type="evidence" value="ECO:0007669"/>
    <property type="project" value="InterPro"/>
</dbReference>
<gene>
    <name evidence="7" type="ORF">M378DRAFT_1018384</name>
</gene>
<reference evidence="7 8" key="1">
    <citation type="submission" date="2014-04" db="EMBL/GenBank/DDBJ databases">
        <title>Evolutionary Origins and Diversification of the Mycorrhizal Mutualists.</title>
        <authorList>
            <consortium name="DOE Joint Genome Institute"/>
            <consortium name="Mycorrhizal Genomics Consortium"/>
            <person name="Kohler A."/>
            <person name="Kuo A."/>
            <person name="Nagy L.G."/>
            <person name="Floudas D."/>
            <person name="Copeland A."/>
            <person name="Barry K.W."/>
            <person name="Cichocki N."/>
            <person name="Veneault-Fourrey C."/>
            <person name="LaButti K."/>
            <person name="Lindquist E.A."/>
            <person name="Lipzen A."/>
            <person name="Lundell T."/>
            <person name="Morin E."/>
            <person name="Murat C."/>
            <person name="Riley R."/>
            <person name="Ohm R."/>
            <person name="Sun H."/>
            <person name="Tunlid A."/>
            <person name="Henrissat B."/>
            <person name="Grigoriev I.V."/>
            <person name="Hibbett D.S."/>
            <person name="Martin F."/>
        </authorList>
    </citation>
    <scope>NUCLEOTIDE SEQUENCE [LARGE SCALE GENOMIC DNA]</scope>
    <source>
        <strain evidence="7 8">Koide BX008</strain>
    </source>
</reference>
<protein>
    <recommendedName>
        <fullName evidence="6">Zn(2)-C6 fungal-type domain-containing protein</fullName>
    </recommendedName>
</protein>
<dbReference type="Gene3D" id="4.10.240.10">
    <property type="entry name" value="Zn(2)-C6 fungal-type DNA-binding domain"/>
    <property type="match status" value="1"/>
</dbReference>
<feature type="domain" description="Zn(2)-C6 fungal-type" evidence="6">
    <location>
        <begin position="33"/>
        <end position="63"/>
    </location>
</feature>
<dbReference type="SMART" id="SM00066">
    <property type="entry name" value="GAL4"/>
    <property type="match status" value="1"/>
</dbReference>
<dbReference type="EMBL" id="KN818320">
    <property type="protein sequence ID" value="KIL59219.1"/>
    <property type="molecule type" value="Genomic_DNA"/>
</dbReference>
<dbReference type="InterPro" id="IPR001138">
    <property type="entry name" value="Zn2Cys6_DnaBD"/>
</dbReference>
<dbReference type="PANTHER" id="PTHR31069:SF32">
    <property type="entry name" value="ARGININE METABOLISM REGULATION PROTEIN II"/>
    <property type="match status" value="1"/>
</dbReference>
<dbReference type="AlphaFoldDB" id="A0A0C2SYJ4"/>
<dbReference type="SUPFAM" id="SSF57701">
    <property type="entry name" value="Zn2/Cys6 DNA-binding domain"/>
    <property type="match status" value="1"/>
</dbReference>
<keyword evidence="2" id="KW-0238">DNA-binding</keyword>
<evidence type="ECO:0000256" key="5">
    <source>
        <dbReference type="SAM" id="MobiDB-lite"/>
    </source>
</evidence>
<dbReference type="GO" id="GO:0003677">
    <property type="term" value="F:DNA binding"/>
    <property type="evidence" value="ECO:0007669"/>
    <property type="project" value="UniProtKB-KW"/>
</dbReference>
<dbReference type="PROSITE" id="PS00463">
    <property type="entry name" value="ZN2_CY6_FUNGAL_1"/>
    <property type="match status" value="1"/>
</dbReference>
<dbReference type="STRING" id="946122.A0A0C2SYJ4"/>
<keyword evidence="1" id="KW-0805">Transcription regulation</keyword>
<feature type="region of interest" description="Disordered" evidence="5">
    <location>
        <begin position="234"/>
        <end position="253"/>
    </location>
</feature>
<keyword evidence="8" id="KW-1185">Reference proteome</keyword>
<keyword evidence="3" id="KW-0804">Transcription</keyword>
<dbReference type="InParanoid" id="A0A0C2SYJ4"/>
<sequence length="253" mass="28145">MSASSIPFPQLDTSTTMRDGALLTSSRQRTPQACDKCRERKTKCSGDRPVCKRCTARGLICTYSCREPRSRGPSRPRTRAAAAIQLPSVSLMQKATMPPMSLRGTASQQHTVYPLQYRDMSTPQRSSDVQQRVHGKSVCGYLPEPSSRCNYMSHDYSQLQSRPSSLTTHHQNVHQLQTLFDTGFGSRSMFNTNLVNSNRQPNTHIAAPQPSDMACIDHVAFDCQFQSLQGTGMLSDDDSMWGRSNGGTSRFIE</sequence>
<dbReference type="Proteomes" id="UP000054549">
    <property type="component" value="Unassembled WGS sequence"/>
</dbReference>
<dbReference type="PROSITE" id="PS50048">
    <property type="entry name" value="ZN2_CY6_FUNGAL_2"/>
    <property type="match status" value="1"/>
</dbReference>
<proteinExistence type="predicted"/>
<evidence type="ECO:0000256" key="1">
    <source>
        <dbReference type="ARBA" id="ARBA00023015"/>
    </source>
</evidence>
<evidence type="ECO:0000313" key="7">
    <source>
        <dbReference type="EMBL" id="KIL59219.1"/>
    </source>
</evidence>
<evidence type="ECO:0000256" key="3">
    <source>
        <dbReference type="ARBA" id="ARBA00023163"/>
    </source>
</evidence>
<evidence type="ECO:0000313" key="8">
    <source>
        <dbReference type="Proteomes" id="UP000054549"/>
    </source>
</evidence>
<evidence type="ECO:0000256" key="2">
    <source>
        <dbReference type="ARBA" id="ARBA00023125"/>
    </source>
</evidence>
<dbReference type="Pfam" id="PF00172">
    <property type="entry name" value="Zn_clus"/>
    <property type="match status" value="1"/>
</dbReference>